<keyword evidence="2" id="KW-1185">Reference proteome</keyword>
<dbReference type="InterPro" id="IPR041489">
    <property type="entry name" value="PDZ_6"/>
</dbReference>
<name>A0A8B6XAB5_9BURK</name>
<dbReference type="SUPFAM" id="SSF50156">
    <property type="entry name" value="PDZ domain-like"/>
    <property type="match status" value="1"/>
</dbReference>
<dbReference type="Gene3D" id="1.10.390.10">
    <property type="entry name" value="Neutral Protease Domain 2"/>
    <property type="match status" value="1"/>
</dbReference>
<dbReference type="InterPro" id="IPR027268">
    <property type="entry name" value="Peptidase_M4/M1_CTD_sf"/>
</dbReference>
<dbReference type="Gene3D" id="2.30.42.10">
    <property type="match status" value="1"/>
</dbReference>
<evidence type="ECO:0000313" key="3">
    <source>
        <dbReference type="RefSeq" id="WP_051378903.1"/>
    </source>
</evidence>
<dbReference type="AlphaFoldDB" id="A0A8B6XAB5"/>
<evidence type="ECO:0000259" key="1">
    <source>
        <dbReference type="PROSITE" id="PS50106"/>
    </source>
</evidence>
<dbReference type="PIRSF" id="PIRSF016493">
    <property type="entry name" value="Glycyl_aminpptds"/>
    <property type="match status" value="1"/>
</dbReference>
<dbReference type="OrthoDB" id="9778516at2"/>
<feature type="domain" description="PDZ" evidence="1">
    <location>
        <begin position="489"/>
        <end position="547"/>
    </location>
</feature>
<evidence type="ECO:0000313" key="2">
    <source>
        <dbReference type="Proteomes" id="UP000675920"/>
    </source>
</evidence>
<dbReference type="SUPFAM" id="SSF55486">
    <property type="entry name" value="Metalloproteases ('zincins'), catalytic domain"/>
    <property type="match status" value="1"/>
</dbReference>
<dbReference type="Pfam" id="PF17820">
    <property type="entry name" value="PDZ_6"/>
    <property type="match status" value="1"/>
</dbReference>
<dbReference type="SMART" id="SM00228">
    <property type="entry name" value="PDZ"/>
    <property type="match status" value="1"/>
</dbReference>
<dbReference type="InterPro" id="IPR036034">
    <property type="entry name" value="PDZ_sf"/>
</dbReference>
<dbReference type="PROSITE" id="PS50106">
    <property type="entry name" value="PDZ"/>
    <property type="match status" value="1"/>
</dbReference>
<reference evidence="3" key="2">
    <citation type="submission" date="2025-08" db="UniProtKB">
        <authorList>
            <consortium name="RefSeq"/>
        </authorList>
    </citation>
    <scope>IDENTIFICATION</scope>
</reference>
<protein>
    <submittedName>
        <fullName evidence="3">M61 family metallopeptidase</fullName>
    </submittedName>
</protein>
<dbReference type="Pfam" id="PF17899">
    <property type="entry name" value="Peptidase_M61_N"/>
    <property type="match status" value="1"/>
</dbReference>
<proteinExistence type="predicted"/>
<organism evidence="2 3">
    <name type="scientific">Derxia gummosa DSM 723</name>
    <dbReference type="NCBI Taxonomy" id="1121388"/>
    <lineage>
        <taxon>Bacteria</taxon>
        <taxon>Pseudomonadati</taxon>
        <taxon>Pseudomonadota</taxon>
        <taxon>Betaproteobacteria</taxon>
        <taxon>Burkholderiales</taxon>
        <taxon>Alcaligenaceae</taxon>
        <taxon>Derxia</taxon>
    </lineage>
</organism>
<dbReference type="InterPro" id="IPR007963">
    <property type="entry name" value="Peptidase_M61_catalytic"/>
</dbReference>
<dbReference type="InterPro" id="IPR040756">
    <property type="entry name" value="Peptidase_M61_N"/>
</dbReference>
<dbReference type="InterPro" id="IPR001478">
    <property type="entry name" value="PDZ"/>
</dbReference>
<sequence length="616" mass="68181">MPASIRYTIAARHPEAHLFEVRLAIDPPADAAADVTVALPAWIPGSYMIREFARHIVSIEARALGADGAKAGRRLALTKLDKQTWRVAASRHGVLLRYEVYAWDASVRAALLDDTRGFFNGTSVFLRVVGREDEPVSVDIEAPGGALASWKVATALRPDSGKGAARPMGFGRYVAADYDELVDHPVELGHFDWIEFEAHGVPHGVAISGADGKLDRARIAADFKRICEAQIAFFEPKSRKAPMDRYVFMVNAVPDGYGGLEHRASTALICTPESLPTVDKSETSDAYRNFLGLVSHEYFHTWNVKRIKPQAFARYDFDREQHTRLLWIFEGFTSYYDDLFLVRTGLVDRPQYLRMLTKTINDVARGPGRLRMSVADSSFDAWTKYYRQDENSPNEIVSYYQKGSLVALALDLLIRRESAGRHSLDDVMRLLWQRLGRDFYSLSPDGRHGLAEDEFPTLVMEATGVDVHDAVHAFAYGCDDLPLAALLGSIGIDSASKTSTAASLGIKTRSSGSDCLITTVYRDSAAMRAGLSAGDVIVAINGRRVTHTNLGPLTERHQPGEIVEVTGFRRDQLFQRQLRLGSSESAVELRPGIDPTLSNAWLEAAPPKTRRRSKSA</sequence>
<accession>A0A8B6XAB5</accession>
<dbReference type="Gene3D" id="2.60.40.3650">
    <property type="match status" value="1"/>
</dbReference>
<dbReference type="Proteomes" id="UP000675920">
    <property type="component" value="Unplaced"/>
</dbReference>
<dbReference type="InterPro" id="IPR024191">
    <property type="entry name" value="Peptidase_M61"/>
</dbReference>
<dbReference type="Pfam" id="PF05299">
    <property type="entry name" value="Peptidase_M61"/>
    <property type="match status" value="1"/>
</dbReference>
<reference evidence="3" key="1">
    <citation type="journal article" date="1995" name="Methods Enzymol.">
        <title>Evolutionary families of metallopeptidases.</title>
        <authorList>
            <person name="Rawlings N.D."/>
            <person name="Barrett A.J."/>
        </authorList>
    </citation>
    <scope>NUCLEOTIDE SEQUENCE</scope>
</reference>
<dbReference type="RefSeq" id="WP_051378903.1">
    <property type="nucleotide sequence ID" value="NZ_AXWS01000018.1"/>
</dbReference>